<dbReference type="GO" id="GO:0017000">
    <property type="term" value="P:antibiotic biosynthetic process"/>
    <property type="evidence" value="ECO:0007669"/>
    <property type="project" value="UniProtKB-ARBA"/>
</dbReference>
<dbReference type="RefSeq" id="WP_251918226.1">
    <property type="nucleotide sequence ID" value="NZ_JAMRXG010000025.1"/>
</dbReference>
<name>A0A9X2EHE4_9NOCA</name>
<dbReference type="PANTHER" id="PTHR48050">
    <property type="entry name" value="STEROL 3-BETA-GLUCOSYLTRANSFERASE"/>
    <property type="match status" value="1"/>
</dbReference>
<sequence>MRYLITTMPATSHLLPLVPFAHAALAAGHEVRVVCAGAALPTAVAAGLPAVAVDDGASARPYEEIVRRIGETDITKELPPQQLWAEFAAAFGQTGIRMVDGLVRAIREWDADAVVYTPMAVAGLVAARATGRPAILHGIGTRWPTFGYALAHLRDIATELGVTDCAEADIEIDLSPPSLEAIHHASTPIPAETYADLIEPMRYIPYNGGAQLPDWVRAQPPRRRVLATLGSMSASYGDGSLVRKIIAGAAELNVELVVTLDDPARFGPLPEFVRPVAWMPLRAVLGSCAAVVHHGGAGSMYAALDAGVPQVAIPDRNTDGDTNARIAAARGLALRFESDRIDADVIATALGTLLDSDSYRTAATEVAAEMHAMPTPSVVVDRITAAIGAGLPRSAPRTEPRKA</sequence>
<proteinExistence type="inferred from homology"/>
<dbReference type="Proteomes" id="UP001139157">
    <property type="component" value="Unassembled WGS sequence"/>
</dbReference>
<keyword evidence="8" id="KW-1185">Reference proteome</keyword>
<evidence type="ECO:0000256" key="2">
    <source>
        <dbReference type="ARBA" id="ARBA00022676"/>
    </source>
</evidence>
<evidence type="ECO:0000313" key="7">
    <source>
        <dbReference type="EMBL" id="MCM6778698.1"/>
    </source>
</evidence>
<dbReference type="GO" id="GO:0008194">
    <property type="term" value="F:UDP-glycosyltransferase activity"/>
    <property type="evidence" value="ECO:0007669"/>
    <property type="project" value="InterPro"/>
</dbReference>
<evidence type="ECO:0000259" key="5">
    <source>
        <dbReference type="Pfam" id="PF06722"/>
    </source>
</evidence>
<feature type="domain" description="Erythromycin biosynthesis protein CIII-like C-terminal" evidence="5">
    <location>
        <begin position="244"/>
        <end position="384"/>
    </location>
</feature>
<dbReference type="CDD" id="cd03784">
    <property type="entry name" value="GT1_Gtf-like"/>
    <property type="match status" value="1"/>
</dbReference>
<feature type="chain" id="PRO_5040943596" evidence="4">
    <location>
        <begin position="24"/>
        <end position="403"/>
    </location>
</feature>
<evidence type="ECO:0000313" key="8">
    <source>
        <dbReference type="Proteomes" id="UP001139157"/>
    </source>
</evidence>
<dbReference type="Pfam" id="PF21036">
    <property type="entry name" value="EryCIII-like_N"/>
    <property type="match status" value="1"/>
</dbReference>
<dbReference type="SUPFAM" id="SSF53756">
    <property type="entry name" value="UDP-Glycosyltransferase/glycogen phosphorylase"/>
    <property type="match status" value="1"/>
</dbReference>
<dbReference type="InterPro" id="IPR050426">
    <property type="entry name" value="Glycosyltransferase_28"/>
</dbReference>
<keyword evidence="4" id="KW-0732">Signal</keyword>
<dbReference type="Pfam" id="PF06722">
    <property type="entry name" value="EryCIII-like_C"/>
    <property type="match status" value="1"/>
</dbReference>
<dbReference type="PANTHER" id="PTHR48050:SF13">
    <property type="entry name" value="STEROL 3-BETA-GLUCOSYLTRANSFERASE UGT80A2"/>
    <property type="match status" value="1"/>
</dbReference>
<evidence type="ECO:0000256" key="4">
    <source>
        <dbReference type="SAM" id="SignalP"/>
    </source>
</evidence>
<dbReference type="AlphaFoldDB" id="A0A9X2EHE4"/>
<protein>
    <submittedName>
        <fullName evidence="7">DUF1205 domain-containing protein</fullName>
    </submittedName>
</protein>
<feature type="signal peptide" evidence="4">
    <location>
        <begin position="1"/>
        <end position="23"/>
    </location>
</feature>
<dbReference type="Gene3D" id="3.40.50.2000">
    <property type="entry name" value="Glycogen Phosphorylase B"/>
    <property type="match status" value="2"/>
</dbReference>
<organism evidence="7 8">
    <name type="scientific">Nocardia pulmonis</name>
    <dbReference type="NCBI Taxonomy" id="2951408"/>
    <lineage>
        <taxon>Bacteria</taxon>
        <taxon>Bacillati</taxon>
        <taxon>Actinomycetota</taxon>
        <taxon>Actinomycetes</taxon>
        <taxon>Mycobacteriales</taxon>
        <taxon>Nocardiaceae</taxon>
        <taxon>Nocardia</taxon>
    </lineage>
</organism>
<dbReference type="InterPro" id="IPR002213">
    <property type="entry name" value="UDP_glucos_trans"/>
</dbReference>
<keyword evidence="2" id="KW-0328">Glycosyltransferase</keyword>
<comment type="similarity">
    <text evidence="1">Belongs to the glycosyltransferase 28 family.</text>
</comment>
<accession>A0A9X2EHE4</accession>
<dbReference type="EMBL" id="JAMRXG010000025">
    <property type="protein sequence ID" value="MCM6778698.1"/>
    <property type="molecule type" value="Genomic_DNA"/>
</dbReference>
<dbReference type="GO" id="GO:0016758">
    <property type="term" value="F:hexosyltransferase activity"/>
    <property type="evidence" value="ECO:0007669"/>
    <property type="project" value="UniProtKB-ARBA"/>
</dbReference>
<evidence type="ECO:0000259" key="6">
    <source>
        <dbReference type="Pfam" id="PF21036"/>
    </source>
</evidence>
<evidence type="ECO:0000256" key="1">
    <source>
        <dbReference type="ARBA" id="ARBA00006962"/>
    </source>
</evidence>
<reference evidence="7" key="1">
    <citation type="submission" date="2022-06" db="EMBL/GenBank/DDBJ databases">
        <title>Novel species in genus nocardia.</title>
        <authorList>
            <person name="Li F."/>
        </authorList>
    </citation>
    <scope>NUCLEOTIDE SEQUENCE</scope>
    <source>
        <strain evidence="7">CDC141</strain>
    </source>
</reference>
<keyword evidence="3" id="KW-0808">Transferase</keyword>
<feature type="domain" description="Erythromycin biosynthesis protein CIII-like N-terminal" evidence="6">
    <location>
        <begin position="25"/>
        <end position="230"/>
    </location>
</feature>
<dbReference type="InterPro" id="IPR010610">
    <property type="entry name" value="EryCIII-like_C"/>
</dbReference>
<evidence type="ECO:0000256" key="3">
    <source>
        <dbReference type="ARBA" id="ARBA00022679"/>
    </source>
</evidence>
<dbReference type="InterPro" id="IPR048284">
    <property type="entry name" value="EryCIII-like_N"/>
</dbReference>
<gene>
    <name evidence="7" type="ORF">NDR86_34970</name>
</gene>
<comment type="caution">
    <text evidence="7">The sequence shown here is derived from an EMBL/GenBank/DDBJ whole genome shotgun (WGS) entry which is preliminary data.</text>
</comment>